<dbReference type="FunFam" id="3.40.30.10:FF:000001">
    <property type="entry name" value="Thioredoxin"/>
    <property type="match status" value="1"/>
</dbReference>
<sequence>MPETVLDVDSQDFQSQVIERSHEVPVVVDFWAAWCGPCQALGPALERVAEEYGGRFRLAKVDVDRNQELAGRHGVRGIPAVKAFVDGEVADGFTGALPEPQIRRFIDGLIPSESDKAVAEARDLLDQGETDRAEDILAEVLETEPDHSRALLTQARLRLLQNRTEEAEAILGRLPVSYAGDPEVKGLRTTIGFSRIAAEAGSEEEARSALEQDPDDLDARYRLAAYRVMAEDYRSAFEHLLEIVRHDRGYREDTGRQRMLELFEMLGNRDPLVSEFRKRLSRELF</sequence>
<evidence type="ECO:0000256" key="3">
    <source>
        <dbReference type="ARBA" id="ARBA00022982"/>
    </source>
</evidence>
<proteinExistence type="inferred from homology"/>
<evidence type="ECO:0000259" key="6">
    <source>
        <dbReference type="PROSITE" id="PS51352"/>
    </source>
</evidence>
<keyword evidence="2" id="KW-0813">Transport</keyword>
<keyword evidence="5" id="KW-0676">Redox-active center</keyword>
<keyword evidence="8" id="KW-1185">Reference proteome</keyword>
<evidence type="ECO:0000256" key="4">
    <source>
        <dbReference type="ARBA" id="ARBA00023157"/>
    </source>
</evidence>
<dbReference type="CDD" id="cd02956">
    <property type="entry name" value="ybbN"/>
    <property type="match status" value="1"/>
</dbReference>
<dbReference type="GO" id="GO:0005737">
    <property type="term" value="C:cytoplasm"/>
    <property type="evidence" value="ECO:0007669"/>
    <property type="project" value="TreeGrafter"/>
</dbReference>
<dbReference type="SUPFAM" id="SSF52833">
    <property type="entry name" value="Thioredoxin-like"/>
    <property type="match status" value="1"/>
</dbReference>
<evidence type="ECO:0000256" key="2">
    <source>
        <dbReference type="ARBA" id="ARBA00022448"/>
    </source>
</evidence>
<evidence type="ECO:0000256" key="5">
    <source>
        <dbReference type="ARBA" id="ARBA00023284"/>
    </source>
</evidence>
<dbReference type="AlphaFoldDB" id="A0A0P9GMQ9"/>
<evidence type="ECO:0000256" key="1">
    <source>
        <dbReference type="ARBA" id="ARBA00008987"/>
    </source>
</evidence>
<dbReference type="RefSeq" id="WP_054964754.1">
    <property type="nucleotide sequence ID" value="NZ_FMUN01000007.1"/>
</dbReference>
<dbReference type="Gene3D" id="1.25.40.10">
    <property type="entry name" value="Tetratricopeptide repeat domain"/>
    <property type="match status" value="2"/>
</dbReference>
<feature type="domain" description="Thioredoxin" evidence="6">
    <location>
        <begin position="1"/>
        <end position="111"/>
    </location>
</feature>
<dbReference type="Gene3D" id="3.40.30.10">
    <property type="entry name" value="Glutaredoxin"/>
    <property type="match status" value="1"/>
</dbReference>
<dbReference type="SUPFAM" id="SSF48452">
    <property type="entry name" value="TPR-like"/>
    <property type="match status" value="1"/>
</dbReference>
<name>A0A0P9GMQ9_9GAMM</name>
<dbReference type="STRING" id="381306.AN478_00980"/>
<dbReference type="Pfam" id="PF14559">
    <property type="entry name" value="TPR_19"/>
    <property type="match status" value="1"/>
</dbReference>
<reference evidence="8" key="1">
    <citation type="submission" date="2016-10" db="EMBL/GenBank/DDBJ databases">
        <authorList>
            <person name="Varghese N."/>
        </authorList>
    </citation>
    <scope>NUCLEOTIDE SEQUENCE [LARGE SCALE GENOMIC DNA]</scope>
    <source>
        <strain evidence="8">HL 19</strain>
    </source>
</reference>
<keyword evidence="3" id="KW-0249">Electron transport</keyword>
<dbReference type="PANTHER" id="PTHR45663">
    <property type="entry name" value="GEO12009P1"/>
    <property type="match status" value="1"/>
</dbReference>
<evidence type="ECO:0000313" key="7">
    <source>
        <dbReference type="EMBL" id="SCY55615.1"/>
    </source>
</evidence>
<dbReference type="Pfam" id="PF00085">
    <property type="entry name" value="Thioredoxin"/>
    <property type="match status" value="1"/>
</dbReference>
<dbReference type="EMBL" id="FMUN01000007">
    <property type="protein sequence ID" value="SCY55615.1"/>
    <property type="molecule type" value="Genomic_DNA"/>
</dbReference>
<dbReference type="InterPro" id="IPR013766">
    <property type="entry name" value="Thioredoxin_domain"/>
</dbReference>
<comment type="similarity">
    <text evidence="1">Belongs to the thioredoxin family.</text>
</comment>
<evidence type="ECO:0000313" key="8">
    <source>
        <dbReference type="Proteomes" id="UP000183104"/>
    </source>
</evidence>
<dbReference type="InterPro" id="IPR017937">
    <property type="entry name" value="Thioredoxin_CS"/>
</dbReference>
<dbReference type="PANTHER" id="PTHR45663:SF11">
    <property type="entry name" value="GEO12009P1"/>
    <property type="match status" value="1"/>
</dbReference>
<dbReference type="PATRIC" id="fig|381306.5.peg.2548"/>
<accession>A0A0P9GMQ9</accession>
<dbReference type="PRINTS" id="PR00421">
    <property type="entry name" value="THIOREDOXIN"/>
</dbReference>
<protein>
    <submittedName>
        <fullName evidence="7">Thioredoxin</fullName>
    </submittedName>
</protein>
<dbReference type="InterPro" id="IPR011990">
    <property type="entry name" value="TPR-like_helical_dom_sf"/>
</dbReference>
<dbReference type="PROSITE" id="PS51352">
    <property type="entry name" value="THIOREDOXIN_2"/>
    <property type="match status" value="1"/>
</dbReference>
<dbReference type="GO" id="GO:0015035">
    <property type="term" value="F:protein-disulfide reductase activity"/>
    <property type="evidence" value="ECO:0007669"/>
    <property type="project" value="UniProtKB-ARBA"/>
</dbReference>
<dbReference type="GO" id="GO:0006950">
    <property type="term" value="P:response to stress"/>
    <property type="evidence" value="ECO:0007669"/>
    <property type="project" value="UniProtKB-ARBA"/>
</dbReference>
<dbReference type="Proteomes" id="UP000183104">
    <property type="component" value="Unassembled WGS sequence"/>
</dbReference>
<gene>
    <name evidence="7" type="ORF">SAMN05661077_2473</name>
</gene>
<organism evidence="7 8">
    <name type="scientific">Thiohalorhabdus denitrificans</name>
    <dbReference type="NCBI Taxonomy" id="381306"/>
    <lineage>
        <taxon>Bacteria</taxon>
        <taxon>Pseudomonadati</taxon>
        <taxon>Pseudomonadota</taxon>
        <taxon>Gammaproteobacteria</taxon>
        <taxon>Thiohalorhabdales</taxon>
        <taxon>Thiohalorhabdaceae</taxon>
        <taxon>Thiohalorhabdus</taxon>
    </lineage>
</organism>
<dbReference type="Pfam" id="PF14561">
    <property type="entry name" value="TPR_20"/>
    <property type="match status" value="1"/>
</dbReference>
<dbReference type="PROSITE" id="PS00194">
    <property type="entry name" value="THIOREDOXIN_1"/>
    <property type="match status" value="1"/>
</dbReference>
<dbReference type="OrthoDB" id="9790390at2"/>
<dbReference type="InterPro" id="IPR036249">
    <property type="entry name" value="Thioredoxin-like_sf"/>
</dbReference>
<keyword evidence="4" id="KW-1015">Disulfide bond</keyword>